<keyword evidence="1" id="KW-0732">Signal</keyword>
<feature type="chain" id="PRO_5040899632" evidence="1">
    <location>
        <begin position="25"/>
        <end position="166"/>
    </location>
</feature>
<evidence type="ECO:0000313" key="2">
    <source>
        <dbReference type="EMBL" id="MDG3495727.1"/>
    </source>
</evidence>
<evidence type="ECO:0000313" key="3">
    <source>
        <dbReference type="Proteomes" id="UP001152872"/>
    </source>
</evidence>
<keyword evidence="3" id="KW-1185">Reference proteome</keyword>
<evidence type="ECO:0000256" key="1">
    <source>
        <dbReference type="SAM" id="SignalP"/>
    </source>
</evidence>
<organism evidence="2 3">
    <name type="scientific">Pseudanabaena catenata USMAC16</name>
    <dbReference type="NCBI Taxonomy" id="1855837"/>
    <lineage>
        <taxon>Bacteria</taxon>
        <taxon>Bacillati</taxon>
        <taxon>Cyanobacteriota</taxon>
        <taxon>Cyanophyceae</taxon>
        <taxon>Pseudanabaenales</taxon>
        <taxon>Pseudanabaenaceae</taxon>
        <taxon>Pseudanabaena</taxon>
    </lineage>
</organism>
<name>A0A9X4MAY0_9CYAN</name>
<sequence length="166" mass="19014">MKLRILTLFFISVFATFFAAIAFAENTERIPLPKPAQSLNQVPRLFENKNGLTNFYEELDGIPEVDKLGMKLPYGLNAKDLIRLLAPNQNPNLAIVVGAKAFPYRLNSYVVITCFARTQNEYEGRISSFYRNSCEKENRKALDCKRGMSHSKYFWASFSHFCSQLP</sequence>
<reference evidence="2" key="1">
    <citation type="submission" date="2019-05" db="EMBL/GenBank/DDBJ databases">
        <title>Whole genome sequencing of Pseudanabaena catenata USMAC16.</title>
        <authorList>
            <person name="Khan Z."/>
            <person name="Omar W.M."/>
            <person name="Convey P."/>
            <person name="Merican F."/>
            <person name="Najimudin N."/>
        </authorList>
    </citation>
    <scope>NUCLEOTIDE SEQUENCE</scope>
    <source>
        <strain evidence="2">USMAC16</strain>
    </source>
</reference>
<dbReference type="RefSeq" id="WP_009627867.1">
    <property type="nucleotide sequence ID" value="NZ_VBTY01000121.1"/>
</dbReference>
<protein>
    <submittedName>
        <fullName evidence="2">Uncharacterized protein</fullName>
    </submittedName>
</protein>
<proteinExistence type="predicted"/>
<feature type="signal peptide" evidence="1">
    <location>
        <begin position="1"/>
        <end position="24"/>
    </location>
</feature>
<comment type="caution">
    <text evidence="2">The sequence shown here is derived from an EMBL/GenBank/DDBJ whole genome shotgun (WGS) entry which is preliminary data.</text>
</comment>
<dbReference type="EMBL" id="VBTY01000121">
    <property type="protein sequence ID" value="MDG3495727.1"/>
    <property type="molecule type" value="Genomic_DNA"/>
</dbReference>
<gene>
    <name evidence="2" type="ORF">FEV09_14335</name>
</gene>
<dbReference type="AlphaFoldDB" id="A0A9X4MAY0"/>
<accession>A0A9X4MAY0</accession>
<dbReference type="Proteomes" id="UP001152872">
    <property type="component" value="Unassembled WGS sequence"/>
</dbReference>